<protein>
    <submittedName>
        <fullName evidence="1">Uncharacterized protein</fullName>
    </submittedName>
</protein>
<evidence type="ECO:0000313" key="1">
    <source>
        <dbReference type="EMBL" id="OAP03062.1"/>
    </source>
</evidence>
<name>A0A178VDT7_ARATH</name>
<evidence type="ECO:0000313" key="2">
    <source>
        <dbReference type="Proteomes" id="UP000078284"/>
    </source>
</evidence>
<proteinExistence type="predicted"/>
<dbReference type="AlphaFoldDB" id="A0A178VDT7"/>
<sequence length="86" mass="9222">MDTVLPENSPFVKTKLKAISRPKLFWSADAKIPWALPTSSEVISGPTVNMSSTTATIPKAVAEEFVVGLVATTTEVGLTPDTMSWK</sequence>
<accession>A0A178VDT7</accession>
<comment type="caution">
    <text evidence="1">The sequence shown here is derived from an EMBL/GenBank/DDBJ whole genome shotgun (WGS) entry which is preliminary data.</text>
</comment>
<dbReference type="Proteomes" id="UP000078284">
    <property type="component" value="Chromosome 3"/>
</dbReference>
<dbReference type="EMBL" id="LUHQ01000003">
    <property type="protein sequence ID" value="OAP03062.1"/>
    <property type="molecule type" value="Genomic_DNA"/>
</dbReference>
<reference evidence="2" key="1">
    <citation type="journal article" date="2016" name="Proc. Natl. Acad. Sci. U.S.A.">
        <title>Chromosome-level assembly of Arabidopsis thaliana Ler reveals the extent of translocation and inversion polymorphisms.</title>
        <authorList>
            <person name="Zapata L."/>
            <person name="Ding J."/>
            <person name="Willing E.M."/>
            <person name="Hartwig B."/>
            <person name="Bezdan D."/>
            <person name="Jiao W.B."/>
            <person name="Patel V."/>
            <person name="Velikkakam James G."/>
            <person name="Koornneef M."/>
            <person name="Ossowski S."/>
            <person name="Schneeberger K."/>
        </authorList>
    </citation>
    <scope>NUCLEOTIDE SEQUENCE [LARGE SCALE GENOMIC DNA]</scope>
    <source>
        <strain evidence="2">cv. Landsberg erecta</strain>
    </source>
</reference>
<gene>
    <name evidence="1" type="ordered locus">AXX17_At3g52640</name>
</gene>
<organism evidence="1 2">
    <name type="scientific">Arabidopsis thaliana</name>
    <name type="common">Mouse-ear cress</name>
    <dbReference type="NCBI Taxonomy" id="3702"/>
    <lineage>
        <taxon>Eukaryota</taxon>
        <taxon>Viridiplantae</taxon>
        <taxon>Streptophyta</taxon>
        <taxon>Embryophyta</taxon>
        <taxon>Tracheophyta</taxon>
        <taxon>Spermatophyta</taxon>
        <taxon>Magnoliopsida</taxon>
        <taxon>eudicotyledons</taxon>
        <taxon>Gunneridae</taxon>
        <taxon>Pentapetalae</taxon>
        <taxon>rosids</taxon>
        <taxon>malvids</taxon>
        <taxon>Brassicales</taxon>
        <taxon>Brassicaceae</taxon>
        <taxon>Camelineae</taxon>
        <taxon>Arabidopsis</taxon>
    </lineage>
</organism>